<sequence>MPRALPAFLLLCLAGCAIRPTADHQLADSEWRLTTLDGAAPAGNKPASLSFKGSEVQASIGCNRMRGAWHVEEQRLLAGPFRQTTVECRDIGLFEQEQALQSLLVAGPKMDLEGDRLTLRSSGHQALLQKISPRQ</sequence>
<accession>A0A420EMN4</accession>
<dbReference type="InterPro" id="IPR053147">
    <property type="entry name" value="Hsp_HslJ-like"/>
</dbReference>
<dbReference type="OrthoDB" id="5489750at2"/>
<dbReference type="PANTHER" id="PTHR35535:SF2">
    <property type="entry name" value="DUF306 DOMAIN-CONTAINING PROTEIN"/>
    <property type="match status" value="1"/>
</dbReference>
<dbReference type="RefSeq" id="WP_120324318.1">
    <property type="nucleotide sequence ID" value="NZ_RAPF01000003.1"/>
</dbReference>
<dbReference type="InterPro" id="IPR038670">
    <property type="entry name" value="HslJ-like_sf"/>
</dbReference>
<keyword evidence="3" id="KW-1185">Reference proteome</keyword>
<dbReference type="AlphaFoldDB" id="A0A420EMN4"/>
<evidence type="ECO:0000259" key="1">
    <source>
        <dbReference type="Pfam" id="PF03724"/>
    </source>
</evidence>
<evidence type="ECO:0000313" key="3">
    <source>
        <dbReference type="Proteomes" id="UP000284395"/>
    </source>
</evidence>
<proteinExistence type="predicted"/>
<dbReference type="EMBL" id="RAPF01000003">
    <property type="protein sequence ID" value="RKF21913.1"/>
    <property type="molecule type" value="Genomic_DNA"/>
</dbReference>
<dbReference type="Pfam" id="PF03724">
    <property type="entry name" value="META"/>
    <property type="match status" value="1"/>
</dbReference>
<dbReference type="PANTHER" id="PTHR35535">
    <property type="entry name" value="HEAT SHOCK PROTEIN HSLJ"/>
    <property type="match status" value="1"/>
</dbReference>
<reference evidence="2 3" key="1">
    <citation type="submission" date="2018-09" db="EMBL/GenBank/DDBJ databases">
        <title>Altererythrobacter spongiae sp. nov., isolated from a marine sponge.</title>
        <authorList>
            <person name="Zhuang L."/>
            <person name="Luo L."/>
        </authorList>
    </citation>
    <scope>NUCLEOTIDE SEQUENCE [LARGE SCALE GENOMIC DNA]</scope>
    <source>
        <strain evidence="2 3">HN-Y73</strain>
    </source>
</reference>
<feature type="domain" description="DUF306" evidence="1">
    <location>
        <begin position="24"/>
        <end position="128"/>
    </location>
</feature>
<dbReference type="InterPro" id="IPR005184">
    <property type="entry name" value="DUF306_Meta_HslJ"/>
</dbReference>
<protein>
    <submittedName>
        <fullName evidence="2">META domain-containing protein</fullName>
    </submittedName>
</protein>
<organism evidence="2 3">
    <name type="scientific">Altericroceibacterium spongiae</name>
    <dbReference type="NCBI Taxonomy" id="2320269"/>
    <lineage>
        <taxon>Bacteria</taxon>
        <taxon>Pseudomonadati</taxon>
        <taxon>Pseudomonadota</taxon>
        <taxon>Alphaproteobacteria</taxon>
        <taxon>Sphingomonadales</taxon>
        <taxon>Erythrobacteraceae</taxon>
        <taxon>Altericroceibacterium</taxon>
    </lineage>
</organism>
<dbReference type="Proteomes" id="UP000284395">
    <property type="component" value="Unassembled WGS sequence"/>
</dbReference>
<name>A0A420EMN4_9SPHN</name>
<evidence type="ECO:0000313" key="2">
    <source>
        <dbReference type="EMBL" id="RKF21913.1"/>
    </source>
</evidence>
<dbReference type="Gene3D" id="2.40.128.270">
    <property type="match status" value="1"/>
</dbReference>
<gene>
    <name evidence="2" type="ORF">D6851_07835</name>
</gene>
<comment type="caution">
    <text evidence="2">The sequence shown here is derived from an EMBL/GenBank/DDBJ whole genome shotgun (WGS) entry which is preliminary data.</text>
</comment>